<evidence type="ECO:0000313" key="2">
    <source>
        <dbReference type="Proteomes" id="UP000265520"/>
    </source>
</evidence>
<keyword evidence="2" id="KW-1185">Reference proteome</keyword>
<evidence type="ECO:0000313" key="1">
    <source>
        <dbReference type="EMBL" id="MCI05679.1"/>
    </source>
</evidence>
<dbReference type="Proteomes" id="UP000265520">
    <property type="component" value="Unassembled WGS sequence"/>
</dbReference>
<organism evidence="1 2">
    <name type="scientific">Trifolium medium</name>
    <dbReference type="NCBI Taxonomy" id="97028"/>
    <lineage>
        <taxon>Eukaryota</taxon>
        <taxon>Viridiplantae</taxon>
        <taxon>Streptophyta</taxon>
        <taxon>Embryophyta</taxon>
        <taxon>Tracheophyta</taxon>
        <taxon>Spermatophyta</taxon>
        <taxon>Magnoliopsida</taxon>
        <taxon>eudicotyledons</taxon>
        <taxon>Gunneridae</taxon>
        <taxon>Pentapetalae</taxon>
        <taxon>rosids</taxon>
        <taxon>fabids</taxon>
        <taxon>Fabales</taxon>
        <taxon>Fabaceae</taxon>
        <taxon>Papilionoideae</taxon>
        <taxon>50 kb inversion clade</taxon>
        <taxon>NPAAA clade</taxon>
        <taxon>Hologalegina</taxon>
        <taxon>IRL clade</taxon>
        <taxon>Trifolieae</taxon>
        <taxon>Trifolium</taxon>
    </lineage>
</organism>
<comment type="caution">
    <text evidence="1">The sequence shown here is derived from an EMBL/GenBank/DDBJ whole genome shotgun (WGS) entry which is preliminary data.</text>
</comment>
<accession>A0A392P2P8</accession>
<sequence length="106" mass="12198">MVALEDTLNPYQQMGHRPWERRARAVFQVEDTQPENMWRSWGSRGGGSVVVGVMVKTELWWSPGLKCGTTVEVWGDRMKEISLTMGECEEKIFTRLRSKKVLGEKP</sequence>
<protein>
    <submittedName>
        <fullName evidence="1">Uncharacterized protein</fullName>
    </submittedName>
</protein>
<name>A0A392P2P8_9FABA</name>
<proteinExistence type="predicted"/>
<dbReference type="EMBL" id="LXQA010059388">
    <property type="protein sequence ID" value="MCI05679.1"/>
    <property type="molecule type" value="Genomic_DNA"/>
</dbReference>
<dbReference type="AlphaFoldDB" id="A0A392P2P8"/>
<reference evidence="1 2" key="1">
    <citation type="journal article" date="2018" name="Front. Plant Sci.">
        <title>Red Clover (Trifolium pratense) and Zigzag Clover (T. medium) - A Picture of Genomic Similarities and Differences.</title>
        <authorList>
            <person name="Dluhosova J."/>
            <person name="Istvanek J."/>
            <person name="Nedelnik J."/>
            <person name="Repkova J."/>
        </authorList>
    </citation>
    <scope>NUCLEOTIDE SEQUENCE [LARGE SCALE GENOMIC DNA]</scope>
    <source>
        <strain evidence="2">cv. 10/8</strain>
        <tissue evidence="1">Leaf</tissue>
    </source>
</reference>